<keyword evidence="2" id="KW-0732">Signal</keyword>
<evidence type="ECO:0000313" key="4">
    <source>
        <dbReference type="EMBL" id="GMH02703.1"/>
    </source>
</evidence>
<evidence type="ECO:0000256" key="2">
    <source>
        <dbReference type="SAM" id="SignalP"/>
    </source>
</evidence>
<organism evidence="4 5">
    <name type="scientific">Nepenthes gracilis</name>
    <name type="common">Slender pitcher plant</name>
    <dbReference type="NCBI Taxonomy" id="150966"/>
    <lineage>
        <taxon>Eukaryota</taxon>
        <taxon>Viridiplantae</taxon>
        <taxon>Streptophyta</taxon>
        <taxon>Embryophyta</taxon>
        <taxon>Tracheophyta</taxon>
        <taxon>Spermatophyta</taxon>
        <taxon>Magnoliopsida</taxon>
        <taxon>eudicotyledons</taxon>
        <taxon>Gunneridae</taxon>
        <taxon>Pentapetalae</taxon>
        <taxon>Caryophyllales</taxon>
        <taxon>Nepenthaceae</taxon>
        <taxon>Nepenthes</taxon>
    </lineage>
</organism>
<dbReference type="EMBL" id="BSYO01000004">
    <property type="protein sequence ID" value="GMH02703.1"/>
    <property type="molecule type" value="Genomic_DNA"/>
</dbReference>
<gene>
    <name evidence="4" type="ORF">Nepgr_004542</name>
</gene>
<dbReference type="InterPro" id="IPR000782">
    <property type="entry name" value="FAS1_domain"/>
</dbReference>
<protein>
    <recommendedName>
        <fullName evidence="3">FAS1 domain-containing protein</fullName>
    </recommendedName>
</protein>
<name>A0AAD3S1L3_NEPGR</name>
<evidence type="ECO:0000313" key="5">
    <source>
        <dbReference type="Proteomes" id="UP001279734"/>
    </source>
</evidence>
<comment type="caution">
    <text evidence="4">The sequence shown here is derived from an EMBL/GenBank/DDBJ whole genome shotgun (WGS) entry which is preliminary data.</text>
</comment>
<dbReference type="SUPFAM" id="SSF82153">
    <property type="entry name" value="FAS1 domain"/>
    <property type="match status" value="1"/>
</dbReference>
<dbReference type="Proteomes" id="UP001279734">
    <property type="component" value="Unassembled WGS sequence"/>
</dbReference>
<accession>A0AAD3S1L3</accession>
<feature type="chain" id="PRO_5041984418" description="FAS1 domain-containing protein" evidence="2">
    <location>
        <begin position="21"/>
        <end position="378"/>
    </location>
</feature>
<feature type="signal peptide" evidence="2">
    <location>
        <begin position="1"/>
        <end position="20"/>
    </location>
</feature>
<feature type="domain" description="FAS1" evidence="3">
    <location>
        <begin position="48"/>
        <end position="185"/>
    </location>
</feature>
<evidence type="ECO:0000259" key="3">
    <source>
        <dbReference type="PROSITE" id="PS50213"/>
    </source>
</evidence>
<comment type="similarity">
    <text evidence="1">Belongs to the fasciclin-like AGP family.</text>
</comment>
<dbReference type="PROSITE" id="PS50213">
    <property type="entry name" value="FAS1"/>
    <property type="match status" value="1"/>
</dbReference>
<dbReference type="Gene3D" id="2.30.180.10">
    <property type="entry name" value="FAS1 domain"/>
    <property type="match status" value="1"/>
</dbReference>
<dbReference type="InterPro" id="IPR036378">
    <property type="entry name" value="FAS1_dom_sf"/>
</dbReference>
<keyword evidence="5" id="KW-1185">Reference proteome</keyword>
<reference evidence="4" key="1">
    <citation type="submission" date="2023-05" db="EMBL/GenBank/DDBJ databases">
        <title>Nepenthes gracilis genome sequencing.</title>
        <authorList>
            <person name="Fukushima K."/>
        </authorList>
    </citation>
    <scope>NUCLEOTIDE SEQUENCE</scope>
    <source>
        <strain evidence="4">SING2019-196</strain>
    </source>
</reference>
<dbReference type="AlphaFoldDB" id="A0AAD3S1L3"/>
<evidence type="ECO:0000256" key="1">
    <source>
        <dbReference type="ARBA" id="ARBA00007843"/>
    </source>
</evidence>
<dbReference type="PANTHER" id="PTHR33985:SF2">
    <property type="entry name" value="EXPRESSED PROTEIN"/>
    <property type="match status" value="1"/>
</dbReference>
<dbReference type="PANTHER" id="PTHR33985">
    <property type="entry name" value="OS02G0491300 PROTEIN-RELATED"/>
    <property type="match status" value="1"/>
</dbReference>
<sequence length="378" mass="41547">MAPRFQFLFIALLSSLLITAIDVRSSATFLSQPSPWESIPPPSYAFHEFNDTDKPSSESPFASIIQILSEFGFHNLAMAAQSIASPASAWHGPITIFAPSDSTLRTCPSCSLSLLLQEHSISGLYTLDYLRKVAFGTKIETILPGRCLTVTSAVNGSKIYIGGAEITRPDLFKDGHVVIHGLQGFVSHLSPYSCSIDKMTSLSVPYHSPEFSAMRLMLTDIMVRLRARGFSVLALALRLRYPELVTLQNMTVFTLDDAAIFHGGHPYVHDVGFHIVPNRLLMMEHLEKLPASTVLQTLESGESLVVTTASGGGMLAPLRINYERIETPDMIHNPKIVVHGLAMPFPHLHPSDYAMAANNGRSGLNPMKLRLDLTFWTT</sequence>
<proteinExistence type="inferred from homology"/>
<dbReference type="Pfam" id="PF02469">
    <property type="entry name" value="Fasciclin"/>
    <property type="match status" value="1"/>
</dbReference>
<dbReference type="InterPro" id="IPR052806">
    <property type="entry name" value="Fasciclin-like_AGP"/>
</dbReference>